<protein>
    <submittedName>
        <fullName evidence="1">Uncharacterized protein</fullName>
    </submittedName>
</protein>
<reference evidence="1 2" key="1">
    <citation type="journal article" date="2021" name="bioRxiv">
        <title>Chromosome-scale and haplotype-resolved genome assembly of a tetraploid potato cultivar.</title>
        <authorList>
            <person name="Sun H."/>
            <person name="Jiao W.-B."/>
            <person name="Krause K."/>
            <person name="Campoy J.A."/>
            <person name="Goel M."/>
            <person name="Folz-Donahue K."/>
            <person name="Kukat C."/>
            <person name="Huettel B."/>
            <person name="Schneeberger K."/>
        </authorList>
    </citation>
    <scope>NUCLEOTIDE SEQUENCE [LARGE SCALE GENOMIC DNA]</scope>
    <source>
        <strain evidence="1">SolTubOtavaFocal</strain>
        <tissue evidence="1">Leaves</tissue>
    </source>
</reference>
<keyword evidence="2" id="KW-1185">Reference proteome</keyword>
<comment type="caution">
    <text evidence="1">The sequence shown here is derived from an EMBL/GenBank/DDBJ whole genome shotgun (WGS) entry which is preliminary data.</text>
</comment>
<gene>
    <name evidence="1" type="ORF">KY290_033613</name>
</gene>
<sequence>MEMFLQRLWEEMKEMKGKLKDVDRRVRTQEIAKQHLEIFSPIDQHDEGSIKTLLDANPLHLIVQDTLSPNTLPTKARNQATLPKGGD</sequence>
<organism evidence="1 2">
    <name type="scientific">Solanum tuberosum</name>
    <name type="common">Potato</name>
    <dbReference type="NCBI Taxonomy" id="4113"/>
    <lineage>
        <taxon>Eukaryota</taxon>
        <taxon>Viridiplantae</taxon>
        <taxon>Streptophyta</taxon>
        <taxon>Embryophyta</taxon>
        <taxon>Tracheophyta</taxon>
        <taxon>Spermatophyta</taxon>
        <taxon>Magnoliopsida</taxon>
        <taxon>eudicotyledons</taxon>
        <taxon>Gunneridae</taxon>
        <taxon>Pentapetalae</taxon>
        <taxon>asterids</taxon>
        <taxon>lamiids</taxon>
        <taxon>Solanales</taxon>
        <taxon>Solanaceae</taxon>
        <taxon>Solanoideae</taxon>
        <taxon>Solaneae</taxon>
        <taxon>Solanum</taxon>
    </lineage>
</organism>
<evidence type="ECO:0000313" key="2">
    <source>
        <dbReference type="Proteomes" id="UP000826656"/>
    </source>
</evidence>
<evidence type="ECO:0000313" key="1">
    <source>
        <dbReference type="EMBL" id="KAH0740570.1"/>
    </source>
</evidence>
<accession>A0ABQ7U4F8</accession>
<dbReference type="EMBL" id="JAIVGD010000026">
    <property type="protein sequence ID" value="KAH0740570.1"/>
    <property type="molecule type" value="Genomic_DNA"/>
</dbReference>
<dbReference type="Proteomes" id="UP000826656">
    <property type="component" value="Unassembled WGS sequence"/>
</dbReference>
<proteinExistence type="predicted"/>
<name>A0ABQ7U4F8_SOLTU</name>